<comment type="caution">
    <text evidence="1">The sequence shown here is derived from an EMBL/GenBank/DDBJ whole genome shotgun (WGS) entry which is preliminary data.</text>
</comment>
<dbReference type="RefSeq" id="WP_377697592.1">
    <property type="nucleotide sequence ID" value="NZ_JBHLWE010000013.1"/>
</dbReference>
<dbReference type="EMBL" id="JBHLWE010000013">
    <property type="protein sequence ID" value="MFC0339910.1"/>
    <property type="molecule type" value="Genomic_DNA"/>
</dbReference>
<dbReference type="InterPro" id="IPR008972">
    <property type="entry name" value="Cupredoxin"/>
</dbReference>
<proteinExistence type="predicted"/>
<evidence type="ECO:0000313" key="1">
    <source>
        <dbReference type="EMBL" id="MFC0339910.1"/>
    </source>
</evidence>
<keyword evidence="2" id="KW-1185">Reference proteome</keyword>
<dbReference type="SUPFAM" id="SSF49503">
    <property type="entry name" value="Cupredoxins"/>
    <property type="match status" value="1"/>
</dbReference>
<gene>
    <name evidence="1" type="ORF">ACFFII_03920</name>
</gene>
<name>A0ABV6I313_9RHOB</name>
<accession>A0ABV6I313</accession>
<dbReference type="Gene3D" id="2.60.40.420">
    <property type="entry name" value="Cupredoxins - blue copper proteins"/>
    <property type="match status" value="1"/>
</dbReference>
<organism evidence="1 2">
    <name type="scientific">Paracoccus niistensis</name>
    <dbReference type="NCBI Taxonomy" id="632935"/>
    <lineage>
        <taxon>Bacteria</taxon>
        <taxon>Pseudomonadati</taxon>
        <taxon>Pseudomonadota</taxon>
        <taxon>Alphaproteobacteria</taxon>
        <taxon>Rhodobacterales</taxon>
        <taxon>Paracoccaceae</taxon>
        <taxon>Paracoccus</taxon>
    </lineage>
</organism>
<evidence type="ECO:0008006" key="3">
    <source>
        <dbReference type="Google" id="ProtNLM"/>
    </source>
</evidence>
<dbReference type="Proteomes" id="UP001589799">
    <property type="component" value="Unassembled WGS sequence"/>
</dbReference>
<sequence>MTMNRRWLIPGGAAMLLAAQAPRRLGGAARPLLIEMKGSPRGERVAFVPVGLAVAPGATIRFVNRDAGNSHAATAYHPDILDRLRRIPDTARPWDSGLLLPDEEFEVTLTIPGSTTSTASRMSMPAWWPGSLSADRTAIQCGRARQQMQGICPKPPWPHFRQSMLFSSVEQ</sequence>
<protein>
    <recommendedName>
        <fullName evidence="3">Plastocyanin-like domain-containing protein</fullName>
    </recommendedName>
</protein>
<reference evidence="1 2" key="1">
    <citation type="submission" date="2024-09" db="EMBL/GenBank/DDBJ databases">
        <authorList>
            <person name="Sun Q."/>
            <person name="Mori K."/>
        </authorList>
    </citation>
    <scope>NUCLEOTIDE SEQUENCE [LARGE SCALE GENOMIC DNA]</scope>
    <source>
        <strain evidence="1 2">KCTC 22789</strain>
    </source>
</reference>
<evidence type="ECO:0000313" key="2">
    <source>
        <dbReference type="Proteomes" id="UP001589799"/>
    </source>
</evidence>